<reference evidence="1" key="1">
    <citation type="journal article" date="2020" name="Stud. Mycol.">
        <title>101 Dothideomycetes genomes: a test case for predicting lifestyles and emergence of pathogens.</title>
        <authorList>
            <person name="Haridas S."/>
            <person name="Albert R."/>
            <person name="Binder M."/>
            <person name="Bloem J."/>
            <person name="Labutti K."/>
            <person name="Salamov A."/>
            <person name="Andreopoulos B."/>
            <person name="Baker S."/>
            <person name="Barry K."/>
            <person name="Bills G."/>
            <person name="Bluhm B."/>
            <person name="Cannon C."/>
            <person name="Castanera R."/>
            <person name="Culley D."/>
            <person name="Daum C."/>
            <person name="Ezra D."/>
            <person name="Gonzalez J."/>
            <person name="Henrissat B."/>
            <person name="Kuo A."/>
            <person name="Liang C."/>
            <person name="Lipzen A."/>
            <person name="Lutzoni F."/>
            <person name="Magnuson J."/>
            <person name="Mondo S."/>
            <person name="Nolan M."/>
            <person name="Ohm R."/>
            <person name="Pangilinan J."/>
            <person name="Park H.-J."/>
            <person name="Ramirez L."/>
            <person name="Alfaro M."/>
            <person name="Sun H."/>
            <person name="Tritt A."/>
            <person name="Yoshinaga Y."/>
            <person name="Zwiers L.-H."/>
            <person name="Turgeon B."/>
            <person name="Goodwin S."/>
            <person name="Spatafora J."/>
            <person name="Crous P."/>
            <person name="Grigoriev I."/>
        </authorList>
    </citation>
    <scope>NUCLEOTIDE SEQUENCE</scope>
    <source>
        <strain evidence="1">CBS 161.51</strain>
    </source>
</reference>
<gene>
    <name evidence="1" type="ORF">EJ02DRAFT_345230</name>
</gene>
<proteinExistence type="predicted"/>
<name>A0A6A5SR35_9PLEO</name>
<protein>
    <submittedName>
        <fullName evidence="1">Uncharacterized protein</fullName>
    </submittedName>
</protein>
<dbReference type="OrthoDB" id="5272229at2759"/>
<keyword evidence="2" id="KW-1185">Reference proteome</keyword>
<evidence type="ECO:0000313" key="1">
    <source>
        <dbReference type="EMBL" id="KAF1942533.1"/>
    </source>
</evidence>
<organism evidence="1 2">
    <name type="scientific">Clathrospora elynae</name>
    <dbReference type="NCBI Taxonomy" id="706981"/>
    <lineage>
        <taxon>Eukaryota</taxon>
        <taxon>Fungi</taxon>
        <taxon>Dikarya</taxon>
        <taxon>Ascomycota</taxon>
        <taxon>Pezizomycotina</taxon>
        <taxon>Dothideomycetes</taxon>
        <taxon>Pleosporomycetidae</taxon>
        <taxon>Pleosporales</taxon>
        <taxon>Diademaceae</taxon>
        <taxon>Clathrospora</taxon>
    </lineage>
</organism>
<accession>A0A6A5SR35</accession>
<dbReference type="Proteomes" id="UP000800038">
    <property type="component" value="Unassembled WGS sequence"/>
</dbReference>
<evidence type="ECO:0000313" key="2">
    <source>
        <dbReference type="Proteomes" id="UP000800038"/>
    </source>
</evidence>
<dbReference type="EMBL" id="ML976034">
    <property type="protein sequence ID" value="KAF1942533.1"/>
    <property type="molecule type" value="Genomic_DNA"/>
</dbReference>
<sequence length="399" mass="43851">MSEVRIYTHINSRYQVLDASGRLPFSIVFGLCRRSPADTDLRSILLETAGSVLDVPYALAHGLLNLKEQDTGDATQWVKVDLSRLGEIAAKEPECIFLSSPVNRKEPWKDAVTVYTCHLNVNDDLASVLEPGKKYRMTLASEDLGVKKWAYSDETQFEASDGKPSDVFEAAKLVNSKPTAGNATFKVVKSLPWPPTVETRMQRCAASPSSDPALTTANPSSSTTLKVSVVNTGTKTVTVQTRGHQMFLIPWGPFEPEPDANDHRLRIIDASPHKPPTSGLQVFDSATEEVVRGNEQRGSGPLKDPKVDSRPKVEDLVALHPGTPVVRVVDVGTLVRGLEDGQYKIRMQAKGCRWWEGEVEKEHGEDGRVPARLYNILTVPLMLGSEDDVEIGVRDSKVV</sequence>
<dbReference type="AlphaFoldDB" id="A0A6A5SR35"/>